<keyword evidence="3" id="KW-0813">Transport</keyword>
<dbReference type="InterPro" id="IPR052599">
    <property type="entry name" value="SLC43A_AATransporter"/>
</dbReference>
<feature type="transmembrane region" description="Helical" evidence="8">
    <location>
        <begin position="218"/>
        <end position="241"/>
    </location>
</feature>
<dbReference type="Proteomes" id="UP000193411">
    <property type="component" value="Unassembled WGS sequence"/>
</dbReference>
<dbReference type="GO" id="GO:0016020">
    <property type="term" value="C:membrane"/>
    <property type="evidence" value="ECO:0007669"/>
    <property type="project" value="UniProtKB-SubCell"/>
</dbReference>
<evidence type="ECO:0000256" key="4">
    <source>
        <dbReference type="ARBA" id="ARBA00022692"/>
    </source>
</evidence>
<feature type="compositionally biased region" description="Basic residues" evidence="7">
    <location>
        <begin position="513"/>
        <end position="531"/>
    </location>
</feature>
<evidence type="ECO:0000256" key="7">
    <source>
        <dbReference type="SAM" id="MobiDB-lite"/>
    </source>
</evidence>
<comment type="subcellular location">
    <subcellularLocation>
        <location evidence="1">Membrane</location>
        <topology evidence="1">Multi-pass membrane protein</topology>
    </subcellularLocation>
</comment>
<evidence type="ECO:0000256" key="5">
    <source>
        <dbReference type="ARBA" id="ARBA00022989"/>
    </source>
</evidence>
<evidence type="ECO:0000256" key="6">
    <source>
        <dbReference type="ARBA" id="ARBA00023136"/>
    </source>
</evidence>
<evidence type="ECO:0000256" key="3">
    <source>
        <dbReference type="ARBA" id="ARBA00022448"/>
    </source>
</evidence>
<feature type="transmembrane region" description="Helical" evidence="8">
    <location>
        <begin position="137"/>
        <end position="160"/>
    </location>
</feature>
<sequence>MSPTTPLPASDLDALMAPALKEPSLPSPQPPIRPFVKWRRRVILVGTLLSVFSSAGLASGFSPLKSMMLRERVFDYLCLPGQDTCNGQVLRMDLMYTLSGAIGSFLVVPTGFLLVRYHYRDHDRILHNRTDRLGPKLLYLFAAVMLAFSLVMFGIGIVLGGAAQNIIIVAFIVMSASGSALYTASFHVANLVPERSAVITLMLNLIYTSMATETERTTLFRTFFFAFTAPPVLVFVFGLFFMPLKSITPVDEWLESNKVSPEENVIPDGGLGDIFASASTGVVDTSIQHATITSFEFSACDRSPYSFWPPLNDKLDRRTHATVHYSILARASFQPATQRLEWSSRYDNPPTLFWEHNPETTQRHTTSWNKPVGCNYWSPTFLARRPAQGVYNCSSRNRRDSKHSSTSGYLECRSSRNWHDSPGNGHSTVIVSTGNCKRQCHDLTGPMKKNPSFGNLLMSMTDILAEDAQSQSAQDPAAESIKENAKVSFKRPSNNVLGAASRSLGSLNALGRVGRKKGSAIKGRRHSHRLQLRNTKDRVPEQPRGSQRTWYSLKSTQRSSQCLATGQVG</sequence>
<evidence type="ECO:0000256" key="8">
    <source>
        <dbReference type="SAM" id="Phobius"/>
    </source>
</evidence>
<feature type="transmembrane region" description="Helical" evidence="8">
    <location>
        <begin position="166"/>
        <end position="184"/>
    </location>
</feature>
<gene>
    <name evidence="9" type="ORF">BCR44DRAFT_1458716</name>
</gene>
<keyword evidence="10" id="KW-1185">Reference proteome</keyword>
<feature type="region of interest" description="Disordered" evidence="7">
    <location>
        <begin position="513"/>
        <end position="556"/>
    </location>
</feature>
<dbReference type="EMBL" id="MCFL01000007">
    <property type="protein sequence ID" value="ORZ38811.1"/>
    <property type="molecule type" value="Genomic_DNA"/>
</dbReference>
<evidence type="ECO:0000256" key="2">
    <source>
        <dbReference type="ARBA" id="ARBA00006595"/>
    </source>
</evidence>
<feature type="transmembrane region" description="Helical" evidence="8">
    <location>
        <begin position="96"/>
        <end position="117"/>
    </location>
</feature>
<name>A0A1Y2HYJ4_9FUNG</name>
<dbReference type="InterPro" id="IPR036259">
    <property type="entry name" value="MFS_trans_sf"/>
</dbReference>
<evidence type="ECO:0000313" key="9">
    <source>
        <dbReference type="EMBL" id="ORZ38811.1"/>
    </source>
</evidence>
<dbReference type="STRING" id="765915.A0A1Y2HYJ4"/>
<dbReference type="OrthoDB" id="5576753at2759"/>
<keyword evidence="6 8" id="KW-0472">Membrane</keyword>
<feature type="compositionally biased region" description="Polar residues" evidence="7">
    <location>
        <begin position="544"/>
        <end position="556"/>
    </location>
</feature>
<proteinExistence type="inferred from homology"/>
<comment type="similarity">
    <text evidence="2">Belongs to the SLC43A transporter (TC 2.A.1.44) family.</text>
</comment>
<comment type="caution">
    <text evidence="9">The sequence shown here is derived from an EMBL/GenBank/DDBJ whole genome shotgun (WGS) entry which is preliminary data.</text>
</comment>
<reference evidence="9 10" key="1">
    <citation type="submission" date="2016-07" db="EMBL/GenBank/DDBJ databases">
        <title>Pervasive Adenine N6-methylation of Active Genes in Fungi.</title>
        <authorList>
            <consortium name="DOE Joint Genome Institute"/>
            <person name="Mondo S.J."/>
            <person name="Dannebaum R.O."/>
            <person name="Kuo R.C."/>
            <person name="Labutti K."/>
            <person name="Haridas S."/>
            <person name="Kuo A."/>
            <person name="Salamov A."/>
            <person name="Ahrendt S.R."/>
            <person name="Lipzen A."/>
            <person name="Sullivan W."/>
            <person name="Andreopoulos W.B."/>
            <person name="Clum A."/>
            <person name="Lindquist E."/>
            <person name="Daum C."/>
            <person name="Ramamoorthy G.K."/>
            <person name="Gryganskyi A."/>
            <person name="Culley D."/>
            <person name="Magnuson J.K."/>
            <person name="James T.Y."/>
            <person name="O'Malley M.A."/>
            <person name="Stajich J.E."/>
            <person name="Spatafora J.W."/>
            <person name="Visel A."/>
            <person name="Grigoriev I.V."/>
        </authorList>
    </citation>
    <scope>NUCLEOTIDE SEQUENCE [LARGE SCALE GENOMIC DNA]</scope>
    <source>
        <strain evidence="9 10">PL171</strain>
    </source>
</reference>
<feature type="transmembrane region" description="Helical" evidence="8">
    <location>
        <begin position="42"/>
        <end position="61"/>
    </location>
</feature>
<keyword evidence="4 8" id="KW-0812">Transmembrane</keyword>
<evidence type="ECO:0000256" key="1">
    <source>
        <dbReference type="ARBA" id="ARBA00004141"/>
    </source>
</evidence>
<accession>A0A1Y2HYJ4</accession>
<evidence type="ECO:0000313" key="10">
    <source>
        <dbReference type="Proteomes" id="UP000193411"/>
    </source>
</evidence>
<dbReference type="PANTHER" id="PTHR20772:SF2">
    <property type="entry name" value="PROTEIN FMP42"/>
    <property type="match status" value="1"/>
</dbReference>
<dbReference type="PANTHER" id="PTHR20772">
    <property type="entry name" value="PROTEIN FMP42"/>
    <property type="match status" value="1"/>
</dbReference>
<keyword evidence="5 8" id="KW-1133">Transmembrane helix</keyword>
<protein>
    <submittedName>
        <fullName evidence="9">Uncharacterized protein</fullName>
    </submittedName>
</protein>
<organism evidence="9 10">
    <name type="scientific">Catenaria anguillulae PL171</name>
    <dbReference type="NCBI Taxonomy" id="765915"/>
    <lineage>
        <taxon>Eukaryota</taxon>
        <taxon>Fungi</taxon>
        <taxon>Fungi incertae sedis</taxon>
        <taxon>Blastocladiomycota</taxon>
        <taxon>Blastocladiomycetes</taxon>
        <taxon>Blastocladiales</taxon>
        <taxon>Catenariaceae</taxon>
        <taxon>Catenaria</taxon>
    </lineage>
</organism>
<dbReference type="SUPFAM" id="SSF103473">
    <property type="entry name" value="MFS general substrate transporter"/>
    <property type="match status" value="1"/>
</dbReference>
<dbReference type="AlphaFoldDB" id="A0A1Y2HYJ4"/>